<protein>
    <recommendedName>
        <fullName evidence="3">Phosphoglycerate mutase-like protein</fullName>
    </recommendedName>
</protein>
<dbReference type="Pfam" id="PF00300">
    <property type="entry name" value="His_Phos_1"/>
    <property type="match status" value="2"/>
</dbReference>
<comment type="similarity">
    <text evidence="1">Belongs to the phosphoglycerate mutase family.</text>
</comment>
<evidence type="ECO:0008006" key="3">
    <source>
        <dbReference type="Google" id="ProtNLM"/>
    </source>
</evidence>
<dbReference type="Gene3D" id="3.40.50.1240">
    <property type="entry name" value="Phosphoglycerate mutase-like"/>
    <property type="match status" value="1"/>
</dbReference>
<evidence type="ECO:0000256" key="1">
    <source>
        <dbReference type="ARBA" id="ARBA00038362"/>
    </source>
</evidence>
<dbReference type="SUPFAM" id="SSF53254">
    <property type="entry name" value="Phosphoglycerate mutase-like"/>
    <property type="match status" value="1"/>
</dbReference>
<dbReference type="CDD" id="cd07067">
    <property type="entry name" value="HP_PGM_like"/>
    <property type="match status" value="1"/>
</dbReference>
<name>A0A7S0XKW2_9CHLO</name>
<reference evidence="2" key="1">
    <citation type="submission" date="2021-01" db="EMBL/GenBank/DDBJ databases">
        <authorList>
            <person name="Corre E."/>
            <person name="Pelletier E."/>
            <person name="Niang G."/>
            <person name="Scheremetjew M."/>
            <person name="Finn R."/>
            <person name="Kale V."/>
            <person name="Holt S."/>
            <person name="Cochrane G."/>
            <person name="Meng A."/>
            <person name="Brown T."/>
            <person name="Cohen L."/>
        </authorList>
    </citation>
    <scope>NUCLEOTIDE SEQUENCE</scope>
    <source>
        <strain evidence="2">Clade-D-RCC2573</strain>
    </source>
</reference>
<gene>
    <name evidence="2" type="ORF">OMED0936_LOCUS1356</name>
</gene>
<organism evidence="2">
    <name type="scientific">Ostreococcus mediterraneus</name>
    <dbReference type="NCBI Taxonomy" id="1486918"/>
    <lineage>
        <taxon>Eukaryota</taxon>
        <taxon>Viridiplantae</taxon>
        <taxon>Chlorophyta</taxon>
        <taxon>Mamiellophyceae</taxon>
        <taxon>Mamiellales</taxon>
        <taxon>Bathycoccaceae</taxon>
        <taxon>Ostreococcus</taxon>
    </lineage>
</organism>
<dbReference type="GO" id="GO:0016791">
    <property type="term" value="F:phosphatase activity"/>
    <property type="evidence" value="ECO:0007669"/>
    <property type="project" value="TreeGrafter"/>
</dbReference>
<proteinExistence type="inferred from homology"/>
<dbReference type="SMART" id="SM00855">
    <property type="entry name" value="PGAM"/>
    <property type="match status" value="1"/>
</dbReference>
<dbReference type="PANTHER" id="PTHR48100">
    <property type="entry name" value="BROAD-SPECIFICITY PHOSPHATASE YOR283W-RELATED"/>
    <property type="match status" value="1"/>
</dbReference>
<dbReference type="InterPro" id="IPR050275">
    <property type="entry name" value="PGM_Phosphatase"/>
</dbReference>
<dbReference type="InterPro" id="IPR013078">
    <property type="entry name" value="His_Pase_superF_clade-1"/>
</dbReference>
<sequence>MVAMNAYVMRHAESTNNALGAATIENDAREHDPGLTARGEAQCARVRARGGASASARGAGEVDGGDRASREVEVWSSPMRRCLMTADALARGLGVRFGVRGDLHEHGGCFRGARGGAGDGGGVVGLPGMTKAEMEDAFPACDVPMELEHGWWSPERGCESVRDAQERARGTAEWLWARARAMNALEEPAKDLYIVAHGMFIDMLFKTLFNVPRTSGKQPSLFCSQNACVHKLRFDVAEDGESVGLQMFNDVTHIPEHDRSGGSIEGLDVAYTKEGSA</sequence>
<accession>A0A7S0XKW2</accession>
<dbReference type="AlphaFoldDB" id="A0A7S0XKW2"/>
<dbReference type="EMBL" id="HBFF01001697">
    <property type="protein sequence ID" value="CAD8728890.1"/>
    <property type="molecule type" value="Transcribed_RNA"/>
</dbReference>
<evidence type="ECO:0000313" key="2">
    <source>
        <dbReference type="EMBL" id="CAD8728890.1"/>
    </source>
</evidence>
<dbReference type="InterPro" id="IPR029033">
    <property type="entry name" value="His_PPase_superfam"/>
</dbReference>